<keyword evidence="7" id="KW-0472">Membrane</keyword>
<evidence type="ECO:0000256" key="7">
    <source>
        <dbReference type="SAM" id="Phobius"/>
    </source>
</evidence>
<accession>A0A7R8YVA3</accession>
<evidence type="ECO:0000313" key="10">
    <source>
        <dbReference type="Proteomes" id="UP000594454"/>
    </source>
</evidence>
<keyword evidence="7" id="KW-1133">Transmembrane helix</keyword>
<evidence type="ECO:0000313" key="9">
    <source>
        <dbReference type="EMBL" id="CAD7087067.1"/>
    </source>
</evidence>
<feature type="domain" description="Carboxylesterase type B" evidence="8">
    <location>
        <begin position="41"/>
        <end position="578"/>
    </location>
</feature>
<dbReference type="AlphaFoldDB" id="A0A7R8YVA3"/>
<dbReference type="InterPro" id="IPR019826">
    <property type="entry name" value="Carboxylesterase_B_AS"/>
</dbReference>
<dbReference type="PANTHER" id="PTHR11559">
    <property type="entry name" value="CARBOXYLESTERASE"/>
    <property type="match status" value="1"/>
</dbReference>
<dbReference type="PROSITE" id="PS00941">
    <property type="entry name" value="CARBOXYLESTERASE_B_2"/>
    <property type="match status" value="1"/>
</dbReference>
<dbReference type="Proteomes" id="UP000594454">
    <property type="component" value="Chromosome 4"/>
</dbReference>
<proteinExistence type="inferred from homology"/>
<dbReference type="OMA" id="FKAGHDY"/>
<gene>
    <name evidence="9" type="ORF">HERILL_LOCUS9793</name>
</gene>
<evidence type="ECO:0000256" key="5">
    <source>
        <dbReference type="ARBA" id="ARBA00023180"/>
    </source>
</evidence>
<dbReference type="InterPro" id="IPR029058">
    <property type="entry name" value="AB_hydrolase_fold"/>
</dbReference>
<dbReference type="InterPro" id="IPR019819">
    <property type="entry name" value="Carboxylesterase_B_CS"/>
</dbReference>
<dbReference type="Gene3D" id="3.40.50.1820">
    <property type="entry name" value="alpha/beta hydrolase"/>
    <property type="match status" value="1"/>
</dbReference>
<evidence type="ECO:0000256" key="3">
    <source>
        <dbReference type="ARBA" id="ARBA00022801"/>
    </source>
</evidence>
<reference evidence="9 10" key="1">
    <citation type="submission" date="2020-11" db="EMBL/GenBank/DDBJ databases">
        <authorList>
            <person name="Wallbank WR R."/>
            <person name="Pardo Diaz C."/>
            <person name="Kozak K."/>
            <person name="Martin S."/>
            <person name="Jiggins C."/>
            <person name="Moest M."/>
            <person name="Warren A I."/>
            <person name="Generalovic N T."/>
            <person name="Byers J.R.P. K."/>
            <person name="Montejo-Kovacevich G."/>
            <person name="Yen C E."/>
        </authorList>
    </citation>
    <scope>NUCLEOTIDE SEQUENCE [LARGE SCALE GENOMIC DNA]</scope>
</reference>
<evidence type="ECO:0000256" key="4">
    <source>
        <dbReference type="ARBA" id="ARBA00023157"/>
    </source>
</evidence>
<keyword evidence="2" id="KW-0719">Serine esterase</keyword>
<feature type="transmembrane region" description="Helical" evidence="7">
    <location>
        <begin position="12"/>
        <end position="31"/>
    </location>
</feature>
<sequence>MRGSSESAKLPILLSFLLKVVFVIVCCHAVGTEGRTSDDLKVTLPHGGVLVGRHLFSHSGRGIRAFLGIPYAEPPVGDLRFKPPVPAASWTGERQAVQDSPICIQRDPFRRDHTIEGSEDCLYLNVYTPQKQDVLGPLSVMVWFHGGGWECGAGISAFYGPKYLLDHDVVFVSGNFRLGPLGFLSTETSDCPGNFGLKDQVMVLKWVQENIAAFGGDPSSVTIFGESAGGASATYHMISPATRGLFHKAIIQSGTYFNPWAQPAHKGVPAKRANKVGELLGCNTKPNDWKNLLKCLHGKSAENITATVYDFFEWDTDPMIPFPPVVEPPSSSAFLSVHPRDVDIPHSISIPIIVGITSDEGALKSAPLLNLGIGDEFREKFKDVLPIILYYDHHPEEIRDEITKKINEFYFNEKHDWSKENHQDLTNLFTDAWFWHGVEEYLMKRLSAPRKAQAGSTYVYLFNHKAPASFTELFKGGFEDYYGVCHAEELQYLFPLAEQLFVTAQPTRRDAMLREAMVQMWVNFARIGNPTPEDSGLPTWKPALGHPITYARIGSKDPDNWVVLQNEHGLLEERANFWKEINAHLPAAETSTRDEL</sequence>
<dbReference type="InterPro" id="IPR050309">
    <property type="entry name" value="Type-B_Carboxylest/Lipase"/>
</dbReference>
<dbReference type="PROSITE" id="PS00122">
    <property type="entry name" value="CARBOXYLESTERASE_B_1"/>
    <property type="match status" value="1"/>
</dbReference>
<keyword evidence="3 6" id="KW-0378">Hydrolase</keyword>
<evidence type="ECO:0000256" key="6">
    <source>
        <dbReference type="RuleBase" id="RU361235"/>
    </source>
</evidence>
<dbReference type="Pfam" id="PF00135">
    <property type="entry name" value="COesterase"/>
    <property type="match status" value="1"/>
</dbReference>
<dbReference type="GO" id="GO:0052689">
    <property type="term" value="F:carboxylic ester hydrolase activity"/>
    <property type="evidence" value="ECO:0007669"/>
    <property type="project" value="UniProtKB-KW"/>
</dbReference>
<dbReference type="InterPro" id="IPR002018">
    <property type="entry name" value="CarbesteraseB"/>
</dbReference>
<evidence type="ECO:0000256" key="2">
    <source>
        <dbReference type="ARBA" id="ARBA00022487"/>
    </source>
</evidence>
<keyword evidence="5" id="KW-0325">Glycoprotein</keyword>
<protein>
    <recommendedName>
        <fullName evidence="6">Carboxylic ester hydrolase</fullName>
        <ecNumber evidence="6">3.1.1.-</ecNumber>
    </recommendedName>
</protein>
<keyword evidence="7" id="KW-0812">Transmembrane</keyword>
<dbReference type="InParanoid" id="A0A7R8YVA3"/>
<organism evidence="9 10">
    <name type="scientific">Hermetia illucens</name>
    <name type="common">Black soldier fly</name>
    <dbReference type="NCBI Taxonomy" id="343691"/>
    <lineage>
        <taxon>Eukaryota</taxon>
        <taxon>Metazoa</taxon>
        <taxon>Ecdysozoa</taxon>
        <taxon>Arthropoda</taxon>
        <taxon>Hexapoda</taxon>
        <taxon>Insecta</taxon>
        <taxon>Pterygota</taxon>
        <taxon>Neoptera</taxon>
        <taxon>Endopterygota</taxon>
        <taxon>Diptera</taxon>
        <taxon>Brachycera</taxon>
        <taxon>Stratiomyomorpha</taxon>
        <taxon>Stratiomyidae</taxon>
        <taxon>Hermetiinae</taxon>
        <taxon>Hermetia</taxon>
    </lineage>
</organism>
<evidence type="ECO:0000256" key="1">
    <source>
        <dbReference type="ARBA" id="ARBA00005964"/>
    </source>
</evidence>
<comment type="similarity">
    <text evidence="1 6">Belongs to the type-B carboxylesterase/lipase family.</text>
</comment>
<dbReference type="EMBL" id="LR899012">
    <property type="protein sequence ID" value="CAD7087067.1"/>
    <property type="molecule type" value="Genomic_DNA"/>
</dbReference>
<name>A0A7R8YVA3_HERIL</name>
<keyword evidence="4" id="KW-1015">Disulfide bond</keyword>
<dbReference type="OrthoDB" id="19653at2759"/>
<evidence type="ECO:0000259" key="8">
    <source>
        <dbReference type="Pfam" id="PF00135"/>
    </source>
</evidence>
<dbReference type="SUPFAM" id="SSF53474">
    <property type="entry name" value="alpha/beta-Hydrolases"/>
    <property type="match status" value="1"/>
</dbReference>
<dbReference type="EC" id="3.1.1.-" evidence="6"/>
<keyword evidence="10" id="KW-1185">Reference proteome</keyword>